<dbReference type="Pfam" id="PF04397">
    <property type="entry name" value="LytTR"/>
    <property type="match status" value="1"/>
</dbReference>
<dbReference type="STRING" id="439292.Bsel_0711"/>
<evidence type="ECO:0000313" key="5">
    <source>
        <dbReference type="Proteomes" id="UP000000271"/>
    </source>
</evidence>
<evidence type="ECO:0000313" key="4">
    <source>
        <dbReference type="EMBL" id="ADH98244.1"/>
    </source>
</evidence>
<dbReference type="SUPFAM" id="SSF52172">
    <property type="entry name" value="CheY-like"/>
    <property type="match status" value="1"/>
</dbReference>
<accession>D6XYT6</accession>
<dbReference type="AlphaFoldDB" id="D6XYT6"/>
<dbReference type="KEGG" id="bse:Bsel_0711"/>
<organism evidence="4 5">
    <name type="scientific">Bacillus selenitireducens (strain ATCC 700615 / DSM 15326 / MLS10)</name>
    <dbReference type="NCBI Taxonomy" id="439292"/>
    <lineage>
        <taxon>Bacteria</taxon>
        <taxon>Bacillati</taxon>
        <taxon>Bacillota</taxon>
        <taxon>Bacilli</taxon>
        <taxon>Bacillales</taxon>
        <taxon>Bacillaceae</taxon>
        <taxon>Salisediminibacterium</taxon>
    </lineage>
</organism>
<proteinExistence type="predicted"/>
<dbReference type="PROSITE" id="PS50110">
    <property type="entry name" value="RESPONSE_REGULATORY"/>
    <property type="match status" value="1"/>
</dbReference>
<evidence type="ECO:0000256" key="1">
    <source>
        <dbReference type="PROSITE-ProRule" id="PRU00169"/>
    </source>
</evidence>
<reference evidence="4" key="1">
    <citation type="submission" date="2009-10" db="EMBL/GenBank/DDBJ databases">
        <title>Complete sequence of Bacillus selenitireducens MLS10.</title>
        <authorList>
            <consortium name="US DOE Joint Genome Institute"/>
            <person name="Lucas S."/>
            <person name="Copeland A."/>
            <person name="Lapidus A."/>
            <person name="Glavina del Rio T."/>
            <person name="Dalin E."/>
            <person name="Tice H."/>
            <person name="Bruce D."/>
            <person name="Goodwin L."/>
            <person name="Pitluck S."/>
            <person name="Sims D."/>
            <person name="Brettin T."/>
            <person name="Detter J.C."/>
            <person name="Han C."/>
            <person name="Larimer F."/>
            <person name="Land M."/>
            <person name="Hauser L."/>
            <person name="Kyrpides N."/>
            <person name="Ovchinnikova G."/>
            <person name="Stolz J."/>
        </authorList>
    </citation>
    <scope>NUCLEOTIDE SEQUENCE [LARGE SCALE GENOMIC DNA]</scope>
    <source>
        <strain evidence="4">MLS10</strain>
    </source>
</reference>
<dbReference type="SMART" id="SM00850">
    <property type="entry name" value="LytTR"/>
    <property type="match status" value="1"/>
</dbReference>
<dbReference type="InterPro" id="IPR011006">
    <property type="entry name" value="CheY-like_superfamily"/>
</dbReference>
<dbReference type="InterPro" id="IPR001789">
    <property type="entry name" value="Sig_transdc_resp-reg_receiver"/>
</dbReference>
<feature type="domain" description="Response regulatory" evidence="2">
    <location>
        <begin position="7"/>
        <end position="121"/>
    </location>
</feature>
<dbReference type="PROSITE" id="PS50930">
    <property type="entry name" value="HTH_LYTTR"/>
    <property type="match status" value="1"/>
</dbReference>
<dbReference type="PANTHER" id="PTHR37299:SF1">
    <property type="entry name" value="STAGE 0 SPORULATION PROTEIN A HOMOLOG"/>
    <property type="match status" value="1"/>
</dbReference>
<dbReference type="PANTHER" id="PTHR37299">
    <property type="entry name" value="TRANSCRIPTIONAL REGULATOR-RELATED"/>
    <property type="match status" value="1"/>
</dbReference>
<dbReference type="Gene3D" id="3.40.50.2300">
    <property type="match status" value="1"/>
</dbReference>
<dbReference type="Gene3D" id="2.40.50.1020">
    <property type="entry name" value="LytTr DNA-binding domain"/>
    <property type="match status" value="1"/>
</dbReference>
<dbReference type="GO" id="GO:0003677">
    <property type="term" value="F:DNA binding"/>
    <property type="evidence" value="ECO:0007669"/>
    <property type="project" value="InterPro"/>
</dbReference>
<dbReference type="eggNOG" id="COG3279">
    <property type="taxonomic scope" value="Bacteria"/>
</dbReference>
<feature type="domain" description="HTH LytTR-type" evidence="3">
    <location>
        <begin position="144"/>
        <end position="249"/>
    </location>
</feature>
<dbReference type="InterPro" id="IPR046947">
    <property type="entry name" value="LytR-like"/>
</dbReference>
<dbReference type="Pfam" id="PF00072">
    <property type="entry name" value="Response_reg"/>
    <property type="match status" value="1"/>
</dbReference>
<dbReference type="InterPro" id="IPR007492">
    <property type="entry name" value="LytTR_DNA-bd_dom"/>
</dbReference>
<keyword evidence="5" id="KW-1185">Reference proteome</keyword>
<dbReference type="SMART" id="SM00448">
    <property type="entry name" value="REC"/>
    <property type="match status" value="1"/>
</dbReference>
<name>D6XYT6_BACIE</name>
<keyword evidence="1" id="KW-0597">Phosphoprotein</keyword>
<dbReference type="EMBL" id="CP001791">
    <property type="protein sequence ID" value="ADH98244.1"/>
    <property type="molecule type" value="Genomic_DNA"/>
</dbReference>
<evidence type="ECO:0000259" key="2">
    <source>
        <dbReference type="PROSITE" id="PS50110"/>
    </source>
</evidence>
<dbReference type="HOGENOM" id="CLU_000445_14_1_9"/>
<sequence>MKRMPIRTVVVDDEPYSRDELMYLLSKTDGVEVVAAAGSHDEALERILKHEPDAVFLDIEMGEKNGLELAGILTKLAKPPQIVFATAYPDFAITAFRLNALDYVLKPFDEGQVQEAVNRILSAIQQESKPPANDGITQGVCTKLAVHYDEVIHYLSPNAIDYIFREGNITKVVSQGSEYETRLTLKDLSEKLKDYSFFRTHKGYLVNLNRVEEMTPWFNGACQLKLEHVDTQIPVSRNYVKQLRQELEL</sequence>
<dbReference type="RefSeq" id="WP_013171673.1">
    <property type="nucleotide sequence ID" value="NC_014219.1"/>
</dbReference>
<feature type="modified residue" description="4-aspartylphosphate" evidence="1">
    <location>
        <position position="58"/>
    </location>
</feature>
<dbReference type="Proteomes" id="UP000000271">
    <property type="component" value="Chromosome"/>
</dbReference>
<protein>
    <submittedName>
        <fullName evidence="4">Two component transcriptional regulator, LytTR family</fullName>
    </submittedName>
</protein>
<evidence type="ECO:0000259" key="3">
    <source>
        <dbReference type="PROSITE" id="PS50930"/>
    </source>
</evidence>
<gene>
    <name evidence="4" type="ordered locus">Bsel_0711</name>
</gene>
<dbReference type="GO" id="GO:0000156">
    <property type="term" value="F:phosphorelay response regulator activity"/>
    <property type="evidence" value="ECO:0007669"/>
    <property type="project" value="InterPro"/>
</dbReference>
<dbReference type="OrthoDB" id="9809318at2"/>